<dbReference type="AlphaFoldDB" id="A0A9N9FF79"/>
<proteinExistence type="predicted"/>
<protein>
    <submittedName>
        <fullName evidence="1">3305_t:CDS:1</fullName>
    </submittedName>
</protein>
<name>A0A9N9FF79_9GLOM</name>
<gene>
    <name evidence="1" type="ORF">POCULU_LOCUS3959</name>
</gene>
<reference evidence="1" key="1">
    <citation type="submission" date="2021-06" db="EMBL/GenBank/DDBJ databases">
        <authorList>
            <person name="Kallberg Y."/>
            <person name="Tangrot J."/>
            <person name="Rosling A."/>
        </authorList>
    </citation>
    <scope>NUCLEOTIDE SEQUENCE</scope>
    <source>
        <strain evidence="1">IA702</strain>
    </source>
</reference>
<accession>A0A9N9FF79</accession>
<evidence type="ECO:0000313" key="2">
    <source>
        <dbReference type="Proteomes" id="UP000789572"/>
    </source>
</evidence>
<keyword evidence="2" id="KW-1185">Reference proteome</keyword>
<dbReference type="EMBL" id="CAJVPJ010000477">
    <property type="protein sequence ID" value="CAG8528934.1"/>
    <property type="molecule type" value="Genomic_DNA"/>
</dbReference>
<dbReference type="Proteomes" id="UP000789572">
    <property type="component" value="Unassembled WGS sequence"/>
</dbReference>
<comment type="caution">
    <text evidence="1">The sequence shown here is derived from an EMBL/GenBank/DDBJ whole genome shotgun (WGS) entry which is preliminary data.</text>
</comment>
<sequence length="76" mass="8337">MSHGRWESTAKTSPKDIFVVKSNILKGNTAQQRNDHIHSVQHEILSQKGQSGRIHGAGAGVDEAVSEPANNYRFVL</sequence>
<evidence type="ECO:0000313" key="1">
    <source>
        <dbReference type="EMBL" id="CAG8528934.1"/>
    </source>
</evidence>
<organism evidence="1 2">
    <name type="scientific">Paraglomus occultum</name>
    <dbReference type="NCBI Taxonomy" id="144539"/>
    <lineage>
        <taxon>Eukaryota</taxon>
        <taxon>Fungi</taxon>
        <taxon>Fungi incertae sedis</taxon>
        <taxon>Mucoromycota</taxon>
        <taxon>Glomeromycotina</taxon>
        <taxon>Glomeromycetes</taxon>
        <taxon>Paraglomerales</taxon>
        <taxon>Paraglomeraceae</taxon>
        <taxon>Paraglomus</taxon>
    </lineage>
</organism>